<dbReference type="EMBL" id="CAJNOW010021210">
    <property type="protein sequence ID" value="CAF1683289.1"/>
    <property type="molecule type" value="Genomic_DNA"/>
</dbReference>
<feature type="domain" description="DUF4704" evidence="1">
    <location>
        <begin position="6"/>
        <end position="267"/>
    </location>
</feature>
<dbReference type="PANTHER" id="PTHR13743:SF112">
    <property type="entry name" value="BEACH DOMAIN-CONTAINING PROTEIN"/>
    <property type="match status" value="1"/>
</dbReference>
<dbReference type="Proteomes" id="UP000681967">
    <property type="component" value="Unassembled WGS sequence"/>
</dbReference>
<dbReference type="Proteomes" id="UP000681720">
    <property type="component" value="Unassembled WGS sequence"/>
</dbReference>
<dbReference type="InterPro" id="IPR031570">
    <property type="entry name" value="NBEA/BDCP_DUF4704"/>
</dbReference>
<protein>
    <recommendedName>
        <fullName evidence="1">DUF4704 domain-containing protein</fullName>
    </recommendedName>
</protein>
<dbReference type="GO" id="GO:0005829">
    <property type="term" value="C:cytosol"/>
    <property type="evidence" value="ECO:0007669"/>
    <property type="project" value="TreeGrafter"/>
</dbReference>
<evidence type="ECO:0000259" key="1">
    <source>
        <dbReference type="Pfam" id="PF15787"/>
    </source>
</evidence>
<dbReference type="Pfam" id="PF15787">
    <property type="entry name" value="DUF4704"/>
    <property type="match status" value="1"/>
</dbReference>
<reference evidence="2" key="1">
    <citation type="submission" date="2021-02" db="EMBL/GenBank/DDBJ databases">
        <authorList>
            <person name="Nowell W R."/>
        </authorList>
    </citation>
    <scope>NUCLEOTIDE SEQUENCE</scope>
</reference>
<accession>A0A815SAI2</accession>
<dbReference type="InterPro" id="IPR050865">
    <property type="entry name" value="BEACH_Domain"/>
</dbReference>
<dbReference type="PANTHER" id="PTHR13743">
    <property type="entry name" value="BEIGE/BEACH-RELATED"/>
    <property type="match status" value="1"/>
</dbReference>
<dbReference type="EMBL" id="CAJOBH010068366">
    <property type="protein sequence ID" value="CAF4459735.1"/>
    <property type="molecule type" value="Genomic_DNA"/>
</dbReference>
<dbReference type="GO" id="GO:0016020">
    <property type="term" value="C:membrane"/>
    <property type="evidence" value="ECO:0007669"/>
    <property type="project" value="TreeGrafter"/>
</dbReference>
<dbReference type="EMBL" id="CAJNOV010012516">
    <property type="protein sequence ID" value="CAF1490021.1"/>
    <property type="molecule type" value="Genomic_DNA"/>
</dbReference>
<dbReference type="GO" id="GO:0008104">
    <property type="term" value="P:intracellular protein localization"/>
    <property type="evidence" value="ECO:0007669"/>
    <property type="project" value="TreeGrafter"/>
</dbReference>
<dbReference type="Proteomes" id="UP000663855">
    <property type="component" value="Unassembled WGS sequence"/>
</dbReference>
<organism evidence="2 6">
    <name type="scientific">Rotaria magnacalcarata</name>
    <dbReference type="NCBI Taxonomy" id="392030"/>
    <lineage>
        <taxon>Eukaryota</taxon>
        <taxon>Metazoa</taxon>
        <taxon>Spiralia</taxon>
        <taxon>Gnathifera</taxon>
        <taxon>Rotifera</taxon>
        <taxon>Eurotatoria</taxon>
        <taxon>Bdelloidea</taxon>
        <taxon>Philodinida</taxon>
        <taxon>Philodinidae</taxon>
        <taxon>Rotaria</taxon>
    </lineage>
</organism>
<dbReference type="AlphaFoldDB" id="A0A815SAI2"/>
<evidence type="ECO:0000313" key="6">
    <source>
        <dbReference type="Proteomes" id="UP000663855"/>
    </source>
</evidence>
<gene>
    <name evidence="4" type="ORF">BYL167_LOCUS34138</name>
    <name evidence="2" type="ORF">CJN711_LOCUS26655</name>
    <name evidence="5" type="ORF">GIL414_LOCUS50720</name>
    <name evidence="3" type="ORF">KQP761_LOCUS37451</name>
</gene>
<evidence type="ECO:0000313" key="2">
    <source>
        <dbReference type="EMBL" id="CAF1490021.1"/>
    </source>
</evidence>
<dbReference type="GO" id="GO:0019901">
    <property type="term" value="F:protein kinase binding"/>
    <property type="evidence" value="ECO:0007669"/>
    <property type="project" value="TreeGrafter"/>
</dbReference>
<comment type="caution">
    <text evidence="2">The sequence shown here is derived from an EMBL/GenBank/DDBJ whole genome shotgun (WGS) entry which is preliminary data.</text>
</comment>
<dbReference type="EMBL" id="CAJOBJ010169709">
    <property type="protein sequence ID" value="CAF4878104.1"/>
    <property type="molecule type" value="Genomic_DNA"/>
</dbReference>
<dbReference type="Proteomes" id="UP000663834">
    <property type="component" value="Unassembled WGS sequence"/>
</dbReference>
<sequence length="389" mass="44157">MLILTEQMTKHYNVELLGQHLNRVSSCFIDQQLLIAIQELIECSRLNKSSYLLTNQLIQYILLDFGLWNKAKYDVRISHLQYIAALIKDERKFYRTKFGVQYFLDIIRQYFNSPEEDIDEQKQLRSAIYGIMKYYVHRHINIEELDALLSSISIFSTSNDIIAQELLEFILVLLYPPSISTDETIGFLCEPDMIKSFYALLTIDNLTLETKEIVLKIIKCLMNSQPVRTQSRLDTNQIGFGGIIARFAPEALTTSFVRELFDVIITSDSSIDVNQVNMALQRCSTASLDVRYVALHKLMACFVADASVCRSYANSQADLSTDSGRESFYDSSARSSVANTSENLEDVADEQFLRQFDLSPTTTEDNLTIVSQTSSSDSTVASIGNTNDD</sequence>
<dbReference type="OrthoDB" id="26681at2759"/>
<proteinExistence type="predicted"/>
<name>A0A815SAI2_9BILA</name>
<evidence type="ECO:0000313" key="5">
    <source>
        <dbReference type="EMBL" id="CAF4878104.1"/>
    </source>
</evidence>
<evidence type="ECO:0000313" key="4">
    <source>
        <dbReference type="EMBL" id="CAF4459735.1"/>
    </source>
</evidence>
<evidence type="ECO:0000313" key="3">
    <source>
        <dbReference type="EMBL" id="CAF1683289.1"/>
    </source>
</evidence>